<dbReference type="EMBL" id="JAHQIW010006570">
    <property type="protein sequence ID" value="KAJ1369464.1"/>
    <property type="molecule type" value="Genomic_DNA"/>
</dbReference>
<protein>
    <submittedName>
        <fullName evidence="1">Uncharacterized protein</fullName>
    </submittedName>
</protein>
<evidence type="ECO:0000313" key="2">
    <source>
        <dbReference type="Proteomes" id="UP001196413"/>
    </source>
</evidence>
<organism evidence="1 2">
    <name type="scientific">Parelaphostrongylus tenuis</name>
    <name type="common">Meningeal worm</name>
    <dbReference type="NCBI Taxonomy" id="148309"/>
    <lineage>
        <taxon>Eukaryota</taxon>
        <taxon>Metazoa</taxon>
        <taxon>Ecdysozoa</taxon>
        <taxon>Nematoda</taxon>
        <taxon>Chromadorea</taxon>
        <taxon>Rhabditida</taxon>
        <taxon>Rhabditina</taxon>
        <taxon>Rhabditomorpha</taxon>
        <taxon>Strongyloidea</taxon>
        <taxon>Metastrongylidae</taxon>
        <taxon>Parelaphostrongylus</taxon>
    </lineage>
</organism>
<accession>A0AAD5R639</accession>
<dbReference type="AlphaFoldDB" id="A0AAD5R639"/>
<dbReference type="Proteomes" id="UP001196413">
    <property type="component" value="Unassembled WGS sequence"/>
</dbReference>
<comment type="caution">
    <text evidence="1">The sequence shown here is derived from an EMBL/GenBank/DDBJ whole genome shotgun (WGS) entry which is preliminary data.</text>
</comment>
<gene>
    <name evidence="1" type="ORF">KIN20_030934</name>
</gene>
<proteinExistence type="predicted"/>
<name>A0AAD5R639_PARTN</name>
<sequence length="66" mass="7263">MEGNTIGAVSAESNHRSSVNRALEWDASSNCPVKEPCFFKDVSIQHGRQSETIQNESTAGRILHYA</sequence>
<evidence type="ECO:0000313" key="1">
    <source>
        <dbReference type="EMBL" id="KAJ1369464.1"/>
    </source>
</evidence>
<keyword evidence="2" id="KW-1185">Reference proteome</keyword>
<reference evidence="1" key="1">
    <citation type="submission" date="2021-06" db="EMBL/GenBank/DDBJ databases">
        <title>Parelaphostrongylus tenuis whole genome reference sequence.</title>
        <authorList>
            <person name="Garwood T.J."/>
            <person name="Larsen P.A."/>
            <person name="Fountain-Jones N.M."/>
            <person name="Garbe J.R."/>
            <person name="Macchietto M.G."/>
            <person name="Kania S.A."/>
            <person name="Gerhold R.W."/>
            <person name="Richards J.E."/>
            <person name="Wolf T.M."/>
        </authorList>
    </citation>
    <scope>NUCLEOTIDE SEQUENCE</scope>
    <source>
        <strain evidence="1">MNPRO001-30</strain>
        <tissue evidence="1">Meninges</tissue>
    </source>
</reference>